<evidence type="ECO:0000256" key="1">
    <source>
        <dbReference type="SAM" id="Phobius"/>
    </source>
</evidence>
<keyword evidence="1" id="KW-0812">Transmembrane</keyword>
<dbReference type="Proteomes" id="UP000002564">
    <property type="component" value="Chromosome"/>
</dbReference>
<organism evidence="2 3">
    <name type="scientific">Neisseria gonorrhoeae (strain NCCP11945)</name>
    <dbReference type="NCBI Taxonomy" id="521006"/>
    <lineage>
        <taxon>Bacteria</taxon>
        <taxon>Pseudomonadati</taxon>
        <taxon>Pseudomonadota</taxon>
        <taxon>Betaproteobacteria</taxon>
        <taxon>Neisseriales</taxon>
        <taxon>Neisseriaceae</taxon>
        <taxon>Neisseria</taxon>
    </lineage>
</organism>
<keyword evidence="1" id="KW-0472">Membrane</keyword>
<dbReference type="HOGENOM" id="CLU_3155233_0_0_4"/>
<sequence length="48" mass="5455">MSGAKKAAAAKSEVQRENVFPIKLLILLRIFIIMRCVFVFKGRQAYTP</sequence>
<protein>
    <submittedName>
        <fullName evidence="2">Uncharacterized protein</fullName>
    </submittedName>
</protein>
<evidence type="ECO:0000313" key="3">
    <source>
        <dbReference type="Proteomes" id="UP000002564"/>
    </source>
</evidence>
<reference evidence="2 3" key="1">
    <citation type="journal article" date="2008" name="J. Bacteriol.">
        <title>Complete genome sequence of Neisseria gonorrhoeae NCCP11945.</title>
        <authorList>
            <person name="Chung G.T."/>
            <person name="Yoo J.S."/>
            <person name="Oh H.B."/>
            <person name="Lee Y.S."/>
            <person name="Cha S.H."/>
            <person name="Kim S.J."/>
            <person name="Yoo C.K."/>
        </authorList>
    </citation>
    <scope>NUCLEOTIDE SEQUENCE [LARGE SCALE GENOMIC DNA]</scope>
    <source>
        <strain evidence="2 3">NCCP11945</strain>
    </source>
</reference>
<dbReference type="KEGG" id="ngk:NGK_0426"/>
<keyword evidence="1" id="KW-1133">Transmembrane helix</keyword>
<name>B4RJW6_NEIG2</name>
<dbReference type="EMBL" id="CP001050">
    <property type="protein sequence ID" value="ACF29117.1"/>
    <property type="molecule type" value="Genomic_DNA"/>
</dbReference>
<dbReference type="AlphaFoldDB" id="B4RJW6"/>
<accession>B4RJW6</accession>
<evidence type="ECO:0000313" key="2">
    <source>
        <dbReference type="EMBL" id="ACF29117.1"/>
    </source>
</evidence>
<proteinExistence type="predicted"/>
<gene>
    <name evidence="2" type="ordered locus">NGK_0426</name>
</gene>
<feature type="transmembrane region" description="Helical" evidence="1">
    <location>
        <begin position="20"/>
        <end position="40"/>
    </location>
</feature>